<name>A0A2S5B157_9BASI</name>
<dbReference type="EMBL" id="PJQD01000115">
    <property type="protein sequence ID" value="POY70522.1"/>
    <property type="molecule type" value="Genomic_DNA"/>
</dbReference>
<dbReference type="GO" id="GO:0016020">
    <property type="term" value="C:membrane"/>
    <property type="evidence" value="ECO:0007669"/>
    <property type="project" value="TreeGrafter"/>
</dbReference>
<evidence type="ECO:0000259" key="7">
    <source>
        <dbReference type="PROSITE" id="PS50255"/>
    </source>
</evidence>
<dbReference type="PROSITE" id="PS00191">
    <property type="entry name" value="CYTOCHROME_B5_1"/>
    <property type="match status" value="1"/>
</dbReference>
<evidence type="ECO:0000256" key="2">
    <source>
        <dbReference type="ARBA" id="ARBA00022723"/>
    </source>
</evidence>
<evidence type="ECO:0000256" key="3">
    <source>
        <dbReference type="ARBA" id="ARBA00023004"/>
    </source>
</evidence>
<dbReference type="InterPro" id="IPR050668">
    <property type="entry name" value="Cytochrome_b5"/>
</dbReference>
<dbReference type="SMART" id="SM01117">
    <property type="entry name" value="Cyt-b5"/>
    <property type="match status" value="1"/>
</dbReference>
<dbReference type="PANTHER" id="PTHR19359:SF95">
    <property type="entry name" value="CYTOCHROME B5 TYPE B"/>
    <property type="match status" value="1"/>
</dbReference>
<evidence type="ECO:0000313" key="9">
    <source>
        <dbReference type="Proteomes" id="UP000237144"/>
    </source>
</evidence>
<organism evidence="8 9">
    <name type="scientific">Rhodotorula taiwanensis</name>
    <dbReference type="NCBI Taxonomy" id="741276"/>
    <lineage>
        <taxon>Eukaryota</taxon>
        <taxon>Fungi</taxon>
        <taxon>Dikarya</taxon>
        <taxon>Basidiomycota</taxon>
        <taxon>Pucciniomycotina</taxon>
        <taxon>Microbotryomycetes</taxon>
        <taxon>Sporidiobolales</taxon>
        <taxon>Sporidiobolaceae</taxon>
        <taxon>Rhodotorula</taxon>
    </lineage>
</organism>
<keyword evidence="1 5" id="KW-0349">Heme</keyword>
<reference evidence="8 9" key="1">
    <citation type="journal article" date="2018" name="Front. Microbiol.">
        <title>Prospects for Fungal Bioremediation of Acidic Radioactive Waste Sites: Characterization and Genome Sequence of Rhodotorula taiwanensis MD1149.</title>
        <authorList>
            <person name="Tkavc R."/>
            <person name="Matrosova V.Y."/>
            <person name="Grichenko O.E."/>
            <person name="Gostincar C."/>
            <person name="Volpe R.P."/>
            <person name="Klimenkova P."/>
            <person name="Gaidamakova E.K."/>
            <person name="Zhou C.E."/>
            <person name="Stewart B.J."/>
            <person name="Lyman M.G."/>
            <person name="Malfatti S.A."/>
            <person name="Rubinfeld B."/>
            <person name="Courtot M."/>
            <person name="Singh J."/>
            <person name="Dalgard C.L."/>
            <person name="Hamilton T."/>
            <person name="Frey K.G."/>
            <person name="Gunde-Cimerman N."/>
            <person name="Dugan L."/>
            <person name="Daly M.J."/>
        </authorList>
    </citation>
    <scope>NUCLEOTIDE SEQUENCE [LARGE SCALE GENOMIC DNA]</scope>
    <source>
        <strain evidence="8 9">MD1149</strain>
    </source>
</reference>
<evidence type="ECO:0000256" key="5">
    <source>
        <dbReference type="RuleBase" id="RU362121"/>
    </source>
</evidence>
<comment type="caution">
    <text evidence="8">The sequence shown here is derived from an EMBL/GenBank/DDBJ whole genome shotgun (WGS) entry which is preliminary data.</text>
</comment>
<gene>
    <name evidence="8" type="ORF">BMF94_6436</name>
</gene>
<protein>
    <recommendedName>
        <fullName evidence="7">Cytochrome b5 heme-binding domain-containing protein</fullName>
    </recommendedName>
</protein>
<dbReference type="AlphaFoldDB" id="A0A2S5B157"/>
<evidence type="ECO:0000256" key="1">
    <source>
        <dbReference type="ARBA" id="ARBA00022617"/>
    </source>
</evidence>
<keyword evidence="9" id="KW-1185">Reference proteome</keyword>
<dbReference type="OrthoDB" id="260519at2759"/>
<dbReference type="SUPFAM" id="SSF55856">
    <property type="entry name" value="Cytochrome b5-like heme/steroid binding domain"/>
    <property type="match status" value="1"/>
</dbReference>
<dbReference type="InterPro" id="IPR018506">
    <property type="entry name" value="Cyt_B5_heme-BS"/>
</dbReference>
<evidence type="ECO:0000256" key="4">
    <source>
        <dbReference type="ARBA" id="ARBA00038168"/>
    </source>
</evidence>
<keyword evidence="3 5" id="KW-0408">Iron</keyword>
<proteinExistence type="inferred from homology"/>
<sequence length="179" mass="20305">MGWISAQTRIRPSSPASEAAEAQKESTKPEFEHVEHVAGEIGAERRAQRASQGRRHRGLQPSPPPEDLAEAAGGRESVDPDHPPFIAPEVVAQHDNAIDGFWIIIEDRVYDCSDFVDLHPGGPEVFSQFGGKQCTWQFWRWHTRRQLEQWSPSLLIGRTFPVPPNPYPEPRRWIKTGRI</sequence>
<dbReference type="Pfam" id="PF00173">
    <property type="entry name" value="Cyt-b5"/>
    <property type="match status" value="1"/>
</dbReference>
<feature type="domain" description="Cytochrome b5 heme-binding" evidence="7">
    <location>
        <begin position="83"/>
        <end position="160"/>
    </location>
</feature>
<dbReference type="PROSITE" id="PS50255">
    <property type="entry name" value="CYTOCHROME_B5_2"/>
    <property type="match status" value="1"/>
</dbReference>
<dbReference type="InterPro" id="IPR001199">
    <property type="entry name" value="Cyt_B5-like_heme/steroid-bd"/>
</dbReference>
<feature type="compositionally biased region" description="Basic and acidic residues" evidence="6">
    <location>
        <begin position="21"/>
        <end position="47"/>
    </location>
</feature>
<feature type="region of interest" description="Disordered" evidence="6">
    <location>
        <begin position="1"/>
        <end position="86"/>
    </location>
</feature>
<dbReference type="GO" id="GO:0046872">
    <property type="term" value="F:metal ion binding"/>
    <property type="evidence" value="ECO:0007669"/>
    <property type="project" value="UniProtKB-UniRule"/>
</dbReference>
<dbReference type="Gene3D" id="3.10.120.10">
    <property type="entry name" value="Cytochrome b5-like heme/steroid binding domain"/>
    <property type="match status" value="1"/>
</dbReference>
<accession>A0A2S5B157</accession>
<evidence type="ECO:0000256" key="6">
    <source>
        <dbReference type="SAM" id="MobiDB-lite"/>
    </source>
</evidence>
<dbReference type="STRING" id="741276.A0A2S5B157"/>
<dbReference type="Proteomes" id="UP000237144">
    <property type="component" value="Unassembled WGS sequence"/>
</dbReference>
<feature type="compositionally biased region" description="Polar residues" evidence="6">
    <location>
        <begin position="1"/>
        <end position="11"/>
    </location>
</feature>
<comment type="similarity">
    <text evidence="4 5">Belongs to the cytochrome b5 family.</text>
</comment>
<dbReference type="GO" id="GO:0020037">
    <property type="term" value="F:heme binding"/>
    <property type="evidence" value="ECO:0007669"/>
    <property type="project" value="UniProtKB-UniRule"/>
</dbReference>
<dbReference type="PANTHER" id="PTHR19359">
    <property type="entry name" value="CYTOCHROME B5"/>
    <property type="match status" value="1"/>
</dbReference>
<evidence type="ECO:0000313" key="8">
    <source>
        <dbReference type="EMBL" id="POY70522.1"/>
    </source>
</evidence>
<keyword evidence="2 5" id="KW-0479">Metal-binding</keyword>
<dbReference type="InterPro" id="IPR036400">
    <property type="entry name" value="Cyt_B5-like_heme/steroid_sf"/>
</dbReference>